<comment type="caution">
    <text evidence="1">The sequence shown here is derived from an EMBL/GenBank/DDBJ whole genome shotgun (WGS) entry which is preliminary data.</text>
</comment>
<organism evidence="1 2">
    <name type="scientific">Acinetobacter tandoii</name>
    <dbReference type="NCBI Taxonomy" id="202954"/>
    <lineage>
        <taxon>Bacteria</taxon>
        <taxon>Pseudomonadati</taxon>
        <taxon>Pseudomonadota</taxon>
        <taxon>Gammaproteobacteria</taxon>
        <taxon>Moraxellales</taxon>
        <taxon>Moraxellaceae</taxon>
        <taxon>Acinetobacter</taxon>
    </lineage>
</organism>
<dbReference type="Proteomes" id="UP000325788">
    <property type="component" value="Unassembled WGS sequence"/>
</dbReference>
<protein>
    <submittedName>
        <fullName evidence="1">Uncharacterized protein</fullName>
    </submittedName>
</protein>
<dbReference type="AlphaFoldDB" id="A0A5N4WUL1"/>
<dbReference type="EMBL" id="VXLD01000001">
    <property type="protein sequence ID" value="KAB1859950.1"/>
    <property type="molecule type" value="Genomic_DNA"/>
</dbReference>
<accession>A0A5N4WUL1</accession>
<evidence type="ECO:0000313" key="1">
    <source>
        <dbReference type="EMBL" id="KAB1859950.1"/>
    </source>
</evidence>
<name>A0A5N4WUL1_9GAMM</name>
<gene>
    <name evidence="1" type="ORF">F4W09_02170</name>
</gene>
<reference evidence="1 2" key="1">
    <citation type="submission" date="2019-09" db="EMBL/GenBank/DDBJ databases">
        <title>Draft genome sequence of Acinetobacter tandoii W4-4-4 isolated from environmental water sample.</title>
        <authorList>
            <person name="Wee S.K."/>
            <person name="Yan B."/>
            <person name="Mustaffa S.B."/>
            <person name="Yap E.P.H."/>
        </authorList>
    </citation>
    <scope>NUCLEOTIDE SEQUENCE [LARGE SCALE GENOMIC DNA]</scope>
    <source>
        <strain evidence="1 2">W4-4-4</strain>
    </source>
</reference>
<proteinExistence type="predicted"/>
<evidence type="ECO:0000313" key="2">
    <source>
        <dbReference type="Proteomes" id="UP000325788"/>
    </source>
</evidence>
<sequence length="249" mass="29369">MYSKAKLSFFGNPSELASESWHMFNQSMRLSRRYPDDEEFYLRRSLDHLLNCFWYYQNSRVGLSILMHAIGRYLNINHGCPIDQNIGYHRTQCPNMLLHLDFGFSIRAKEKYICSICLSDPLDCIHRAGRIYDDVKCQYFMNQCNICGEAKDNCKHVENILYNQVLASNIVSAMDIITWDIVSEPLDVFTRIYDKPIYPDEIYKEHYGVNWKDFYGNLPLNCDHCLTCHKYDPNKNKKIKKLEKLKSLS</sequence>